<evidence type="ECO:0000256" key="5">
    <source>
        <dbReference type="ARBA" id="ARBA00022927"/>
    </source>
</evidence>
<dbReference type="EMBL" id="DS546417">
    <property type="protein sequence ID" value="EDQ48441.1"/>
    <property type="molecule type" value="Genomic_DNA"/>
</dbReference>
<proteinExistence type="inferred from homology"/>
<dbReference type="Pfam" id="PF02108">
    <property type="entry name" value="FliH"/>
    <property type="match status" value="1"/>
</dbReference>
<sequence length="457" mass="49239">MAEERSLMPGEPLILRDADWMPEALKIGRPRSASVAASIAAAAHAAAPVPAAAPEPSAQWLEQQRRAAYEEGLKAGRKAADAELEQRAQALSHEQAQVREATAALQREQRELQQRRQAGEQQMSAQRDSLQRLLQQLPAAWEGFLQDAEEDMLSLVFEAVCRITGEQAVSRDGARAMLQRTVQAWHGRRPLSVHVHPDDLDALQSDAQLRQMLSASGFTAERQTLRWVADPEVQLGGCLLRSEEGALDARLELHPAGPKARAPAACAVPPLRHHEHPGPGQPQRPVPRHADAQPRPARPLEPGHQPGLPGTGRGGRHRAGARAAVGHAAGARAGGRHGGTGCAHAQGLCGGRPVAADVAAHRHHLGRERADLPRPAAGLRAVLPQQVRAGRAGHRGRVLPALLRPGTGAARRARPCLLRHPPRWRAWRPGAARCCAPWRAMPRCNGAGRRCTGARRP</sequence>
<dbReference type="PANTHER" id="PTHR34982:SF1">
    <property type="entry name" value="FLAGELLAR ASSEMBLY PROTEIN FLIH"/>
    <property type="match status" value="1"/>
</dbReference>
<evidence type="ECO:0000256" key="8">
    <source>
        <dbReference type="SAM" id="MobiDB-lite"/>
    </source>
</evidence>
<feature type="region of interest" description="Disordered" evidence="8">
    <location>
        <begin position="269"/>
        <end position="343"/>
    </location>
</feature>
<comment type="function">
    <text evidence="1">Needed for flagellar regrowth and assembly.</text>
</comment>
<evidence type="ECO:0000256" key="3">
    <source>
        <dbReference type="ARBA" id="ARBA00022448"/>
    </source>
</evidence>
<keyword evidence="7" id="KW-0175">Coiled coil</keyword>
<dbReference type="PANTHER" id="PTHR34982">
    <property type="entry name" value="YOP PROTEINS TRANSLOCATION PROTEIN L"/>
    <property type="match status" value="1"/>
</dbReference>
<name>A9U7B2_PHYPA</name>
<dbReference type="GO" id="GO:0015031">
    <property type="term" value="P:protein transport"/>
    <property type="evidence" value="ECO:0007669"/>
    <property type="project" value="UniProtKB-KW"/>
</dbReference>
<evidence type="ECO:0000256" key="7">
    <source>
        <dbReference type="SAM" id="Coils"/>
    </source>
</evidence>
<dbReference type="AlphaFoldDB" id="A9U7B2"/>
<keyword evidence="4" id="KW-1005">Bacterial flagellum biogenesis</keyword>
<keyword evidence="3" id="KW-0813">Transport</keyword>
<gene>
    <name evidence="10" type="ORF">PHYPADRAFT_103800</name>
</gene>
<dbReference type="InterPro" id="IPR018035">
    <property type="entry name" value="Flagellar_FliH/T3SS_HrpE"/>
</dbReference>
<feature type="domain" description="Flagellar assembly protein FliH/Type III secretion system HrpE" evidence="9">
    <location>
        <begin position="125"/>
        <end position="252"/>
    </location>
</feature>
<evidence type="ECO:0000256" key="6">
    <source>
        <dbReference type="ARBA" id="ARBA00023225"/>
    </source>
</evidence>
<dbReference type="InterPro" id="IPR051472">
    <property type="entry name" value="T3SS_Stator/FliH"/>
</dbReference>
<accession>A9U7B2</accession>
<reference evidence="10" key="1">
    <citation type="journal article" date="2008" name="Science">
        <title>The Physcomitrella genome reveals evolutionary insights into the conquest of land by plants.</title>
        <authorList>
            <person name="Rensing S."/>
            <person name="Lang D."/>
            <person name="Zimmer A."/>
            <person name="Terry A."/>
            <person name="Salamov A."/>
            <person name="Shapiro H."/>
            <person name="Nishiyama T."/>
            <person name="Perroud P.-F."/>
            <person name="Lindquist E."/>
            <person name="Kamisugi Y."/>
            <person name="Tanahashi T."/>
            <person name="Sakakibara K."/>
            <person name="Fujita T."/>
            <person name="Oishi K."/>
            <person name="Shin-I T."/>
            <person name="Kuroki Y."/>
            <person name="Toyoda A."/>
            <person name="Suzuki Y."/>
            <person name="Hashimoto A."/>
            <person name="Yamaguchi K."/>
            <person name="Sugano A."/>
            <person name="Kohara Y."/>
            <person name="Fujiyama A."/>
            <person name="Anterola A."/>
            <person name="Aoki S."/>
            <person name="Ashton N."/>
            <person name="Barbazuk W.B."/>
            <person name="Barker E."/>
            <person name="Bennetzen J."/>
            <person name="Bezanilla M."/>
            <person name="Blankenship R."/>
            <person name="Cho S.H."/>
            <person name="Dutcher S."/>
            <person name="Estelle M."/>
            <person name="Fawcett J.A."/>
            <person name="Gundlach H."/>
            <person name="Hanada K."/>
            <person name="Heyl A."/>
            <person name="Hicks K.A."/>
            <person name="Hugh J."/>
            <person name="Lohr M."/>
            <person name="Mayer K."/>
            <person name="Melkozernov A."/>
            <person name="Murata T."/>
            <person name="Nelson D."/>
            <person name="Pils B."/>
            <person name="Prigge M."/>
            <person name="Reiss B."/>
            <person name="Renner T."/>
            <person name="Rombauts S."/>
            <person name="Rushton P."/>
            <person name="Sanderfoot A."/>
            <person name="Schween G."/>
            <person name="Shiu S.-H."/>
            <person name="Stueber K."/>
            <person name="Theodoulou F.L."/>
            <person name="Tu H."/>
            <person name="Van de Peer Y."/>
            <person name="Verrier P.J."/>
            <person name="Waters E."/>
            <person name="Wood A."/>
            <person name="Yang L."/>
            <person name="Cove D."/>
            <person name="Cuming A."/>
            <person name="Hasebe M."/>
            <person name="Lucas S."/>
            <person name="Mishler D.B."/>
            <person name="Reski R."/>
            <person name="Grigoriev I."/>
            <person name="Quatrano R.S."/>
            <person name="Boore J.L."/>
        </authorList>
    </citation>
    <scope>NUCLEOTIDE SEQUENCE [LARGE SCALE GENOMIC DNA]</scope>
</reference>
<feature type="coiled-coil region" evidence="7">
    <location>
        <begin position="91"/>
        <end position="122"/>
    </location>
</feature>
<evidence type="ECO:0000256" key="1">
    <source>
        <dbReference type="ARBA" id="ARBA00003041"/>
    </source>
</evidence>
<comment type="similarity">
    <text evidence="2">Belongs to the FliH family.</text>
</comment>
<feature type="compositionally biased region" description="Low complexity" evidence="8">
    <location>
        <begin position="321"/>
        <end position="331"/>
    </location>
</feature>
<evidence type="ECO:0000256" key="4">
    <source>
        <dbReference type="ARBA" id="ARBA00022795"/>
    </source>
</evidence>
<feature type="compositionally biased region" description="Gly residues" evidence="8">
    <location>
        <begin position="332"/>
        <end position="341"/>
    </location>
</feature>
<protein>
    <submittedName>
        <fullName evidence="10">Predicted protein</fullName>
    </submittedName>
</protein>
<organism>
    <name type="scientific">Physcomitrium patens</name>
    <name type="common">Spreading-leaved earth moss</name>
    <name type="synonym">Physcomitrella patens</name>
    <dbReference type="NCBI Taxonomy" id="3218"/>
    <lineage>
        <taxon>Eukaryota</taxon>
        <taxon>Viridiplantae</taxon>
        <taxon>Streptophyta</taxon>
        <taxon>Embryophyta</taxon>
        <taxon>Bryophyta</taxon>
        <taxon>Bryophytina</taxon>
        <taxon>Bryopsida</taxon>
        <taxon>Funariidae</taxon>
        <taxon>Funariales</taxon>
        <taxon>Funariaceae</taxon>
        <taxon>Physcomitrium</taxon>
    </lineage>
</organism>
<evidence type="ECO:0000259" key="9">
    <source>
        <dbReference type="Pfam" id="PF02108"/>
    </source>
</evidence>
<keyword evidence="6" id="KW-1006">Bacterial flagellum protein export</keyword>
<feature type="non-terminal residue" evidence="10">
    <location>
        <position position="457"/>
    </location>
</feature>
<keyword evidence="5" id="KW-0653">Protein transport</keyword>
<evidence type="ECO:0000313" key="10">
    <source>
        <dbReference type="EMBL" id="EDQ48441.1"/>
    </source>
</evidence>
<evidence type="ECO:0000256" key="2">
    <source>
        <dbReference type="ARBA" id="ARBA00006602"/>
    </source>
</evidence>